<gene>
    <name evidence="1" type="ORF">F5148DRAFT_1232714</name>
</gene>
<evidence type="ECO:0000313" key="1">
    <source>
        <dbReference type="EMBL" id="KAI9453442.1"/>
    </source>
</evidence>
<keyword evidence="2" id="KW-1185">Reference proteome</keyword>
<reference evidence="1" key="1">
    <citation type="submission" date="2021-03" db="EMBL/GenBank/DDBJ databases">
        <title>Evolutionary priming and transition to the ectomycorrhizal habit in an iconic lineage of mushroom-forming fungi: is preadaptation a requirement?</title>
        <authorList>
            <consortium name="DOE Joint Genome Institute"/>
            <person name="Looney B.P."/>
            <person name="Miyauchi S."/>
            <person name="Morin E."/>
            <person name="Drula E."/>
            <person name="Courty P.E."/>
            <person name="Chicoki N."/>
            <person name="Fauchery L."/>
            <person name="Kohler A."/>
            <person name="Kuo A."/>
            <person name="LaButti K."/>
            <person name="Pangilinan J."/>
            <person name="Lipzen A."/>
            <person name="Riley R."/>
            <person name="Andreopoulos W."/>
            <person name="He G."/>
            <person name="Johnson J."/>
            <person name="Barry K.W."/>
            <person name="Grigoriev I.V."/>
            <person name="Nagy L."/>
            <person name="Hibbett D."/>
            <person name="Henrissat B."/>
            <person name="Matheny P.B."/>
            <person name="Labbe J."/>
            <person name="Martin A.F."/>
        </authorList>
    </citation>
    <scope>NUCLEOTIDE SEQUENCE</scope>
    <source>
        <strain evidence="1">BPL698</strain>
    </source>
</reference>
<evidence type="ECO:0000313" key="2">
    <source>
        <dbReference type="Proteomes" id="UP001207468"/>
    </source>
</evidence>
<dbReference type="Proteomes" id="UP001207468">
    <property type="component" value="Unassembled WGS sequence"/>
</dbReference>
<organism evidence="1 2">
    <name type="scientific">Russula earlei</name>
    <dbReference type="NCBI Taxonomy" id="71964"/>
    <lineage>
        <taxon>Eukaryota</taxon>
        <taxon>Fungi</taxon>
        <taxon>Dikarya</taxon>
        <taxon>Basidiomycota</taxon>
        <taxon>Agaricomycotina</taxon>
        <taxon>Agaricomycetes</taxon>
        <taxon>Russulales</taxon>
        <taxon>Russulaceae</taxon>
        <taxon>Russula</taxon>
    </lineage>
</organism>
<dbReference type="EMBL" id="JAGFNK010000302">
    <property type="protein sequence ID" value="KAI9453442.1"/>
    <property type="molecule type" value="Genomic_DNA"/>
</dbReference>
<comment type="caution">
    <text evidence="1">The sequence shown here is derived from an EMBL/GenBank/DDBJ whole genome shotgun (WGS) entry which is preliminary data.</text>
</comment>
<sequence>MRTSVFVIFCLAVGIAPLFALPLDIRIPDPVLHTRGDVHSFSSSHNWNGAATTLTPLSGSNLPQYTPLQRPLPSYDNPSRSQSRSYPPHPMPLYNGPSSVPSRSRSRSSSASSGCPDSLDLSWDLLVCLACPDKCGCFPQHQ</sequence>
<name>A0ACC0TZ50_9AGAM</name>
<protein>
    <submittedName>
        <fullName evidence="1">Uncharacterized protein</fullName>
    </submittedName>
</protein>
<proteinExistence type="predicted"/>
<accession>A0ACC0TZ50</accession>